<evidence type="ECO:0000313" key="3">
    <source>
        <dbReference type="EMBL" id="BDG59608.1"/>
    </source>
</evidence>
<dbReference type="EMBL" id="AP025628">
    <property type="protein sequence ID" value="BDG59608.1"/>
    <property type="molecule type" value="Genomic_DNA"/>
</dbReference>
<dbReference type="Gene3D" id="3.40.50.2000">
    <property type="entry name" value="Glycogen Phosphorylase B"/>
    <property type="match status" value="2"/>
</dbReference>
<feature type="domain" description="Glycosyl transferase family 1" evidence="1">
    <location>
        <begin position="170"/>
        <end position="310"/>
    </location>
</feature>
<accession>A0AA35CJP9</accession>
<feature type="domain" description="Glycosyltransferase subfamily 4-like N-terminal" evidence="2">
    <location>
        <begin position="27"/>
        <end position="165"/>
    </location>
</feature>
<evidence type="ECO:0000259" key="1">
    <source>
        <dbReference type="Pfam" id="PF00534"/>
    </source>
</evidence>
<dbReference type="InterPro" id="IPR028098">
    <property type="entry name" value="Glyco_trans_4-like_N"/>
</dbReference>
<dbReference type="GO" id="GO:0016757">
    <property type="term" value="F:glycosyltransferase activity"/>
    <property type="evidence" value="ECO:0007669"/>
    <property type="project" value="InterPro"/>
</dbReference>
<keyword evidence="4" id="KW-1185">Reference proteome</keyword>
<protein>
    <submittedName>
        <fullName evidence="3">Uncharacterized protein</fullName>
    </submittedName>
</protein>
<sequence length="345" mass="38328">MIPLRIGILAPITWRVPPRRYGPWEHVAGLLAEGLVARGHDVTLFAAGTSETRARLETVCPRPTGEDPSLDPALYLPLHIANAFRRAGEFDLIHNHLNWLPLTYAELVRTPVVTTLHGAAMLEPLSRQAFLRFRDRPYVAISRAEIEAVPELNYAGLVPNGIDLREFPFRPEPDPDPYLLFLGRASPKKGLHLAIELARRAGWRLLIAAHVPPDEQEFFRTRVEPHLDGDRIRYVGEVGGEERARLLGGARALVHLCTVPEPFGLVLAEAQACGTPVIGMDLGSVAEVVAHGETGFVVRDLDEAVTALRRLGEIDRAACRRRAEAHYSAERMVEGYLEVYRRVLG</sequence>
<dbReference type="KEGG" id="cmic:caldi_06980"/>
<dbReference type="Pfam" id="PF13439">
    <property type="entry name" value="Glyco_transf_4"/>
    <property type="match status" value="1"/>
</dbReference>
<dbReference type="AlphaFoldDB" id="A0AA35CJP9"/>
<dbReference type="Proteomes" id="UP001163687">
    <property type="component" value="Chromosome"/>
</dbReference>
<dbReference type="PANTHER" id="PTHR12526:SF595">
    <property type="entry name" value="BLL5217 PROTEIN"/>
    <property type="match status" value="1"/>
</dbReference>
<organism evidence="3 4">
    <name type="scientific">Caldinitratiruptor microaerophilus</name>
    <dbReference type="NCBI Taxonomy" id="671077"/>
    <lineage>
        <taxon>Bacteria</taxon>
        <taxon>Bacillati</taxon>
        <taxon>Bacillota</taxon>
        <taxon>Clostridia</taxon>
        <taxon>Eubacteriales</taxon>
        <taxon>Symbiobacteriaceae</taxon>
        <taxon>Caldinitratiruptor</taxon>
    </lineage>
</organism>
<dbReference type="SUPFAM" id="SSF53756">
    <property type="entry name" value="UDP-Glycosyltransferase/glycogen phosphorylase"/>
    <property type="match status" value="1"/>
</dbReference>
<name>A0AA35CJP9_9FIRM</name>
<gene>
    <name evidence="3" type="ORF">caldi_06980</name>
</gene>
<dbReference type="PANTHER" id="PTHR12526">
    <property type="entry name" value="GLYCOSYLTRANSFERASE"/>
    <property type="match status" value="1"/>
</dbReference>
<dbReference type="Pfam" id="PF00534">
    <property type="entry name" value="Glycos_transf_1"/>
    <property type="match status" value="1"/>
</dbReference>
<dbReference type="RefSeq" id="WP_264843724.1">
    <property type="nucleotide sequence ID" value="NZ_AP025628.1"/>
</dbReference>
<evidence type="ECO:0000259" key="2">
    <source>
        <dbReference type="Pfam" id="PF13439"/>
    </source>
</evidence>
<reference evidence="3" key="1">
    <citation type="submission" date="2022-03" db="EMBL/GenBank/DDBJ databases">
        <title>Complete genome sequence of Caldinitratiruptor microaerophilus.</title>
        <authorList>
            <person name="Mukaiyama R."/>
            <person name="Nishiyama T."/>
            <person name="Ueda K."/>
        </authorList>
    </citation>
    <scope>NUCLEOTIDE SEQUENCE</scope>
    <source>
        <strain evidence="3">JCM 16183</strain>
    </source>
</reference>
<dbReference type="CDD" id="cd03802">
    <property type="entry name" value="GT4_AviGT4-like"/>
    <property type="match status" value="1"/>
</dbReference>
<dbReference type="InterPro" id="IPR001296">
    <property type="entry name" value="Glyco_trans_1"/>
</dbReference>
<evidence type="ECO:0000313" key="4">
    <source>
        <dbReference type="Proteomes" id="UP001163687"/>
    </source>
</evidence>
<proteinExistence type="predicted"/>